<name>A0A368TEK8_9ACTN</name>
<dbReference type="InterPro" id="IPR029044">
    <property type="entry name" value="Nucleotide-diphossugar_trans"/>
</dbReference>
<organism evidence="6 7">
    <name type="scientific">Marinitenerispora sediminis</name>
    <dbReference type="NCBI Taxonomy" id="1931232"/>
    <lineage>
        <taxon>Bacteria</taxon>
        <taxon>Bacillati</taxon>
        <taxon>Actinomycetota</taxon>
        <taxon>Actinomycetes</taxon>
        <taxon>Streptosporangiales</taxon>
        <taxon>Nocardiopsidaceae</taxon>
        <taxon>Marinitenerispora</taxon>
    </lineage>
</organism>
<sequence>MERASGGPVTGVEDDQRWSLVIPVKRLTAAKSRLAPSVGRHRAELALAVASDTVMAAVECPRVIEVIVVTDDPLAAGALADLGARPVADEPDAGLNPALRHGAAVAAGLHPGSGVCALSADLPALRPAELDRVLAAAARHEHAFLADAPGVGTTLYAAASGGEFRPAFEGRSRERHRAGGAAEIDLVDVPGARRDVDTLSDLREAARLGVGPHTAKLLARLSL</sequence>
<evidence type="ECO:0000313" key="6">
    <source>
        <dbReference type="EMBL" id="RCV62457.1"/>
    </source>
</evidence>
<dbReference type="Proteomes" id="UP000253318">
    <property type="component" value="Unassembled WGS sequence"/>
</dbReference>
<dbReference type="GO" id="GO:0052645">
    <property type="term" value="P:F420-0 metabolic process"/>
    <property type="evidence" value="ECO:0007669"/>
    <property type="project" value="UniProtKB-UniRule"/>
</dbReference>
<comment type="similarity">
    <text evidence="5">Belongs to the CofC family.</text>
</comment>
<dbReference type="GO" id="GO:0043814">
    <property type="term" value="F:phospholactate guanylyltransferase activity"/>
    <property type="evidence" value="ECO:0007669"/>
    <property type="project" value="InterPro"/>
</dbReference>
<evidence type="ECO:0000256" key="3">
    <source>
        <dbReference type="ARBA" id="ARBA00022741"/>
    </source>
</evidence>
<dbReference type="Pfam" id="PF01983">
    <property type="entry name" value="CofC"/>
    <property type="match status" value="1"/>
</dbReference>
<dbReference type="NCBIfam" id="TIGR03552">
    <property type="entry name" value="F420_cofC"/>
    <property type="match status" value="1"/>
</dbReference>
<comment type="pathway">
    <text evidence="5">Cofactor biosynthesis; coenzyme F420 biosynthesis.</text>
</comment>
<dbReference type="PANTHER" id="PTHR40392">
    <property type="entry name" value="2-PHOSPHO-L-LACTATE GUANYLYLTRANSFERASE"/>
    <property type="match status" value="1"/>
</dbReference>
<protein>
    <recommendedName>
        <fullName evidence="5">Phosphoenolpyruvate guanylyltransferase</fullName>
        <shortName evidence="5">PEP guanylyltransferase</shortName>
        <ecNumber evidence="5">2.7.7.105</ecNumber>
    </recommendedName>
</protein>
<proteinExistence type="inferred from homology"/>
<dbReference type="AlphaFoldDB" id="A0A368TEK8"/>
<dbReference type="InterPro" id="IPR002835">
    <property type="entry name" value="CofC"/>
</dbReference>
<evidence type="ECO:0000256" key="4">
    <source>
        <dbReference type="ARBA" id="ARBA00023134"/>
    </source>
</evidence>
<evidence type="ECO:0000256" key="1">
    <source>
        <dbReference type="ARBA" id="ARBA00022679"/>
    </source>
</evidence>
<evidence type="ECO:0000256" key="2">
    <source>
        <dbReference type="ARBA" id="ARBA00022695"/>
    </source>
</evidence>
<dbReference type="SUPFAM" id="SSF53448">
    <property type="entry name" value="Nucleotide-diphospho-sugar transferases"/>
    <property type="match status" value="1"/>
</dbReference>
<dbReference type="Gene3D" id="3.90.550.10">
    <property type="entry name" value="Spore Coat Polysaccharide Biosynthesis Protein SpsA, Chain A"/>
    <property type="match status" value="1"/>
</dbReference>
<evidence type="ECO:0000256" key="5">
    <source>
        <dbReference type="HAMAP-Rule" id="MF_02114"/>
    </source>
</evidence>
<evidence type="ECO:0000313" key="7">
    <source>
        <dbReference type="Proteomes" id="UP000253318"/>
    </source>
</evidence>
<keyword evidence="4 5" id="KW-0342">GTP-binding</keyword>
<dbReference type="EC" id="2.7.7.105" evidence="5"/>
<keyword evidence="3 5" id="KW-0547">Nucleotide-binding</keyword>
<dbReference type="OrthoDB" id="9151145at2"/>
<comment type="function">
    <text evidence="5">Guanylyltransferase that catalyzes the activation of phosphoenolpyruvate (PEP) as enolpyruvoyl-2-diphospho-5'-guanosine, via the condensation of PEP with GTP. It is involved in the biosynthesis of coenzyme F420, a hydride carrier cofactor.</text>
</comment>
<feature type="binding site" evidence="5">
    <location>
        <position position="153"/>
    </location>
    <ligand>
        <name>phosphoenolpyruvate</name>
        <dbReference type="ChEBI" id="CHEBI:58702"/>
    </ligand>
</feature>
<keyword evidence="7" id="KW-1185">Reference proteome</keyword>
<gene>
    <name evidence="6" type="primary">cofC</name>
    <name evidence="5" type="synonym">fbiD</name>
    <name evidence="6" type="ORF">DEF24_01205</name>
</gene>
<dbReference type="EMBL" id="QEIN01000005">
    <property type="protein sequence ID" value="RCV62457.1"/>
    <property type="molecule type" value="Genomic_DNA"/>
</dbReference>
<dbReference type="PANTHER" id="PTHR40392:SF1">
    <property type="entry name" value="2-PHOSPHO-L-LACTATE GUANYLYLTRANSFERASE"/>
    <property type="match status" value="1"/>
</dbReference>
<reference evidence="6 7" key="1">
    <citation type="submission" date="2018-04" db="EMBL/GenBank/DDBJ databases">
        <title>Novel actinobacteria from marine sediment.</title>
        <authorList>
            <person name="Ng Z.Y."/>
            <person name="Tan G.Y.A."/>
        </authorList>
    </citation>
    <scope>NUCLEOTIDE SEQUENCE [LARGE SCALE GENOMIC DNA]</scope>
    <source>
        <strain evidence="6 7">TPS81</strain>
    </source>
</reference>
<comment type="catalytic activity">
    <reaction evidence="5">
        <text>phosphoenolpyruvate + GTP + H(+) = enolpyruvoyl-2-diphospho-5'-guanosine + diphosphate</text>
        <dbReference type="Rhea" id="RHEA:30519"/>
        <dbReference type="ChEBI" id="CHEBI:15378"/>
        <dbReference type="ChEBI" id="CHEBI:33019"/>
        <dbReference type="ChEBI" id="CHEBI:37565"/>
        <dbReference type="ChEBI" id="CHEBI:58702"/>
        <dbReference type="ChEBI" id="CHEBI:143701"/>
        <dbReference type="EC" id="2.7.7.105"/>
    </reaction>
</comment>
<keyword evidence="2 5" id="KW-0548">Nucleotidyltransferase</keyword>
<dbReference type="UniPathway" id="UPA00071"/>
<comment type="caution">
    <text evidence="6">The sequence shown here is derived from an EMBL/GenBank/DDBJ whole genome shotgun (WGS) entry which is preliminary data.</text>
</comment>
<comment type="caution">
    <text evidence="5">Lacks conserved residue(s) required for the propagation of feature annotation.</text>
</comment>
<accession>A0A368TEK8</accession>
<feature type="binding site" evidence="5">
    <location>
        <position position="172"/>
    </location>
    <ligand>
        <name>phosphoenolpyruvate</name>
        <dbReference type="ChEBI" id="CHEBI:58702"/>
    </ligand>
</feature>
<keyword evidence="1 5" id="KW-0808">Transferase</keyword>
<dbReference type="HAMAP" id="MF_02114">
    <property type="entry name" value="CofC"/>
    <property type="match status" value="1"/>
</dbReference>
<dbReference type="GO" id="GO:0005525">
    <property type="term" value="F:GTP binding"/>
    <property type="evidence" value="ECO:0007669"/>
    <property type="project" value="UniProtKB-KW"/>
</dbReference>